<evidence type="ECO:0000313" key="7">
    <source>
        <dbReference type="Proteomes" id="UP000557899"/>
    </source>
</evidence>
<dbReference type="Gene3D" id="1.10.357.10">
    <property type="entry name" value="Tetracycline Repressor, domain 2"/>
    <property type="match status" value="1"/>
</dbReference>
<organism evidence="6 7">
    <name type="scientific">Corynebacterium humireducens</name>
    <dbReference type="NCBI Taxonomy" id="1223514"/>
    <lineage>
        <taxon>Bacteria</taxon>
        <taxon>Bacillati</taxon>
        <taxon>Actinomycetota</taxon>
        <taxon>Actinomycetes</taxon>
        <taxon>Mycobacteriales</taxon>
        <taxon>Corynebacteriaceae</taxon>
        <taxon>Corynebacterium</taxon>
    </lineage>
</organism>
<feature type="DNA-binding region" description="H-T-H motif" evidence="4">
    <location>
        <begin position="32"/>
        <end position="51"/>
    </location>
</feature>
<dbReference type="InterPro" id="IPR036271">
    <property type="entry name" value="Tet_transcr_reg_TetR-rel_C_sf"/>
</dbReference>
<dbReference type="PRINTS" id="PR00455">
    <property type="entry name" value="HTHTETR"/>
</dbReference>
<dbReference type="InterPro" id="IPR009057">
    <property type="entry name" value="Homeodomain-like_sf"/>
</dbReference>
<evidence type="ECO:0000313" key="6">
    <source>
        <dbReference type="EMBL" id="NLA56927.1"/>
    </source>
</evidence>
<evidence type="ECO:0000256" key="2">
    <source>
        <dbReference type="ARBA" id="ARBA00023125"/>
    </source>
</evidence>
<dbReference type="GO" id="GO:0000976">
    <property type="term" value="F:transcription cis-regulatory region binding"/>
    <property type="evidence" value="ECO:0007669"/>
    <property type="project" value="TreeGrafter"/>
</dbReference>
<dbReference type="InterPro" id="IPR025996">
    <property type="entry name" value="MT1864/Rv1816-like_C"/>
</dbReference>
<dbReference type="SUPFAM" id="SSF48498">
    <property type="entry name" value="Tetracyclin repressor-like, C-terminal domain"/>
    <property type="match status" value="1"/>
</dbReference>
<dbReference type="Pfam" id="PF00440">
    <property type="entry name" value="TetR_N"/>
    <property type="match status" value="1"/>
</dbReference>
<dbReference type="InterPro" id="IPR001647">
    <property type="entry name" value="HTH_TetR"/>
</dbReference>
<reference evidence="6 7" key="1">
    <citation type="journal article" date="2020" name="Biotechnol. Biofuels">
        <title>New insights from the biogas microbiome by comprehensive genome-resolved metagenomics of nearly 1600 species originating from multiple anaerobic digesters.</title>
        <authorList>
            <person name="Campanaro S."/>
            <person name="Treu L."/>
            <person name="Rodriguez-R L.M."/>
            <person name="Kovalovszki A."/>
            <person name="Ziels R.M."/>
            <person name="Maus I."/>
            <person name="Zhu X."/>
            <person name="Kougias P.G."/>
            <person name="Basile A."/>
            <person name="Luo G."/>
            <person name="Schluter A."/>
            <person name="Konstantinidis K.T."/>
            <person name="Angelidaki I."/>
        </authorList>
    </citation>
    <scope>NUCLEOTIDE SEQUENCE [LARGE SCALE GENOMIC DNA]</scope>
    <source>
        <strain evidence="6">AS15tlH2ME_198</strain>
    </source>
</reference>
<dbReference type="EMBL" id="JAAZHI010000231">
    <property type="protein sequence ID" value="NLA56927.1"/>
    <property type="molecule type" value="Genomic_DNA"/>
</dbReference>
<dbReference type="Gene3D" id="1.10.10.60">
    <property type="entry name" value="Homeodomain-like"/>
    <property type="match status" value="1"/>
</dbReference>
<proteinExistence type="predicted"/>
<accession>A0A7X6SWI9</accession>
<feature type="domain" description="HTH tetR-type" evidence="5">
    <location>
        <begin position="9"/>
        <end position="69"/>
    </location>
</feature>
<dbReference type="PANTHER" id="PTHR30055">
    <property type="entry name" value="HTH-TYPE TRANSCRIPTIONAL REGULATOR RUTR"/>
    <property type="match status" value="1"/>
</dbReference>
<keyword evidence="3" id="KW-0804">Transcription</keyword>
<evidence type="ECO:0000259" key="5">
    <source>
        <dbReference type="PROSITE" id="PS50977"/>
    </source>
</evidence>
<evidence type="ECO:0000256" key="1">
    <source>
        <dbReference type="ARBA" id="ARBA00023015"/>
    </source>
</evidence>
<evidence type="ECO:0000256" key="3">
    <source>
        <dbReference type="ARBA" id="ARBA00023163"/>
    </source>
</evidence>
<sequence length="174" mass="19569">MRPEIPPLRPRTAEIVQVARDLLEELGWEALTMRLLAERVGMRAPSLYNHAANKDELRTFILTESFLAMGDACWQAVATERSPASLARAYREQARTFPHHYRLATSGPLDREALPEGLEEWAGTPFRLVTDSSTTAQALFASFHGLAILEVDGRFPDGTDIDRLWERTAELYSA</sequence>
<dbReference type="Proteomes" id="UP000557899">
    <property type="component" value="Unassembled WGS sequence"/>
</dbReference>
<dbReference type="Pfam" id="PF13305">
    <property type="entry name" value="TetR_C_33"/>
    <property type="match status" value="1"/>
</dbReference>
<keyword evidence="2 4" id="KW-0238">DNA-binding</keyword>
<dbReference type="GO" id="GO:0003700">
    <property type="term" value="F:DNA-binding transcription factor activity"/>
    <property type="evidence" value="ECO:0007669"/>
    <property type="project" value="TreeGrafter"/>
</dbReference>
<name>A0A7X6SWI9_9CORY</name>
<evidence type="ECO:0000256" key="4">
    <source>
        <dbReference type="PROSITE-ProRule" id="PRU00335"/>
    </source>
</evidence>
<gene>
    <name evidence="6" type="ORF">GX859_11695</name>
</gene>
<protein>
    <submittedName>
        <fullName evidence="6">TetR/AcrR family transcriptional regulator</fullName>
    </submittedName>
</protein>
<keyword evidence="1" id="KW-0805">Transcription regulation</keyword>
<dbReference type="PROSITE" id="PS50977">
    <property type="entry name" value="HTH_TETR_2"/>
    <property type="match status" value="1"/>
</dbReference>
<dbReference type="InterPro" id="IPR050109">
    <property type="entry name" value="HTH-type_TetR-like_transc_reg"/>
</dbReference>
<dbReference type="AlphaFoldDB" id="A0A7X6SWI9"/>
<dbReference type="SUPFAM" id="SSF46689">
    <property type="entry name" value="Homeodomain-like"/>
    <property type="match status" value="1"/>
</dbReference>
<dbReference type="PANTHER" id="PTHR30055:SF239">
    <property type="entry name" value="TRANSCRIPTIONAL REGULATORY PROTEIN"/>
    <property type="match status" value="1"/>
</dbReference>
<comment type="caution">
    <text evidence="6">The sequence shown here is derived from an EMBL/GenBank/DDBJ whole genome shotgun (WGS) entry which is preliminary data.</text>
</comment>